<dbReference type="InterPro" id="IPR054728">
    <property type="entry name" value="RsmB-like_ferredoxin"/>
</dbReference>
<keyword evidence="1 5" id="KW-0489">Methyltransferase</keyword>
<organism evidence="7 8">
    <name type="scientific">Marivita hallyeonensis</name>
    <dbReference type="NCBI Taxonomy" id="996342"/>
    <lineage>
        <taxon>Bacteria</taxon>
        <taxon>Pseudomonadati</taxon>
        <taxon>Pseudomonadota</taxon>
        <taxon>Alphaproteobacteria</taxon>
        <taxon>Rhodobacterales</taxon>
        <taxon>Roseobacteraceae</taxon>
        <taxon>Marivita</taxon>
    </lineage>
</organism>
<dbReference type="EMBL" id="FQXC01000002">
    <property type="protein sequence ID" value="SHH16126.1"/>
    <property type="molecule type" value="Genomic_DNA"/>
</dbReference>
<feature type="binding site" evidence="5">
    <location>
        <position position="248"/>
    </location>
    <ligand>
        <name>S-adenosyl-L-methionine</name>
        <dbReference type="ChEBI" id="CHEBI:59789"/>
    </ligand>
</feature>
<dbReference type="PANTHER" id="PTHR22807:SF53">
    <property type="entry name" value="RIBOSOMAL RNA SMALL SUBUNIT METHYLTRANSFERASE B-RELATED"/>
    <property type="match status" value="1"/>
</dbReference>
<dbReference type="Pfam" id="PF22458">
    <property type="entry name" value="RsmF-B_ferredox"/>
    <property type="match status" value="1"/>
</dbReference>
<dbReference type="Proteomes" id="UP000184221">
    <property type="component" value="Unassembled WGS sequence"/>
</dbReference>
<dbReference type="PANTHER" id="PTHR22807">
    <property type="entry name" value="NOP2 YEAST -RELATED NOL1/NOP2/FMU SUN DOMAIN-CONTAINING"/>
    <property type="match status" value="1"/>
</dbReference>
<dbReference type="CDD" id="cd02440">
    <property type="entry name" value="AdoMet_MTases"/>
    <property type="match status" value="1"/>
</dbReference>
<dbReference type="GO" id="GO:0003723">
    <property type="term" value="F:RNA binding"/>
    <property type="evidence" value="ECO:0007669"/>
    <property type="project" value="UniProtKB-UniRule"/>
</dbReference>
<keyword evidence="4 5" id="KW-0694">RNA-binding</keyword>
<dbReference type="STRING" id="996342.SAMN05443551_1449"/>
<keyword evidence="8" id="KW-1185">Reference proteome</keyword>
<feature type="domain" description="SAM-dependent MTase RsmB/NOP-type" evidence="6">
    <location>
        <begin position="135"/>
        <end position="389"/>
    </location>
</feature>
<comment type="caution">
    <text evidence="5">Lacks conserved residue(s) required for the propagation of feature annotation.</text>
</comment>
<comment type="similarity">
    <text evidence="5">Belongs to the class I-like SAM-binding methyltransferase superfamily. RsmB/NOP family.</text>
</comment>
<sequence>MTPAARWAAAAQIMDEITDGVPAEKALTNWARRSRFAGSKDRAAVRDHVFDILRCWRSVAVLGGGTSGRELVLGRVRQTGLDVDTVFTGDKYGLAPLSDAERNAGDVPSGAAAADLPDWIYDIFRRDLGDDAHATAEAVRSRAAVFLRVNTLKADRTTAQNALSAAGIDTRPHDLSPTALEVVDGARRIAQSGPYLDGLVELQDVSSQAVVDALPLQPGQRVLDYCAGGGGKTLAMAARLRGPVDAHDADPRRMSDLTTRAQRAGADIRQVAAPTGLYDLVLCDVPCSGSGSWRRSPEGKWRLTEARLSDLHGVQASILDRVAPLVKPDGALAYATCSVLKSENEVQIQRFLSTHPEWICAVQHRFSLISGGDGFFLAILRRVGKSSTT</sequence>
<dbReference type="Gene3D" id="3.30.70.1170">
    <property type="entry name" value="Sun protein, domain 3"/>
    <property type="match status" value="1"/>
</dbReference>
<protein>
    <submittedName>
        <fullName evidence="7">16S rRNA (Cytosine967-C5)-methyltransferase</fullName>
    </submittedName>
</protein>
<dbReference type="InterPro" id="IPR029063">
    <property type="entry name" value="SAM-dependent_MTases_sf"/>
</dbReference>
<feature type="binding site" evidence="5">
    <location>
        <position position="284"/>
    </location>
    <ligand>
        <name>S-adenosyl-L-methionine</name>
        <dbReference type="ChEBI" id="CHEBI:59789"/>
    </ligand>
</feature>
<keyword evidence="3 5" id="KW-0949">S-adenosyl-L-methionine</keyword>
<dbReference type="InterPro" id="IPR049560">
    <property type="entry name" value="MeTrfase_RsmB-F_NOP2_cat"/>
</dbReference>
<proteinExistence type="inferred from homology"/>
<dbReference type="AlphaFoldDB" id="A0A1M5QQA0"/>
<accession>A0A1M5QQA0</accession>
<name>A0A1M5QQA0_9RHOB</name>
<evidence type="ECO:0000256" key="5">
    <source>
        <dbReference type="PROSITE-ProRule" id="PRU01023"/>
    </source>
</evidence>
<reference evidence="7 8" key="1">
    <citation type="submission" date="2016-11" db="EMBL/GenBank/DDBJ databases">
        <authorList>
            <person name="Jaros S."/>
            <person name="Januszkiewicz K."/>
            <person name="Wedrychowicz H."/>
        </authorList>
    </citation>
    <scope>NUCLEOTIDE SEQUENCE [LARGE SCALE GENOMIC DNA]</scope>
    <source>
        <strain evidence="7 8">DSM 29431</strain>
    </source>
</reference>
<dbReference type="GO" id="GO:0001510">
    <property type="term" value="P:RNA methylation"/>
    <property type="evidence" value="ECO:0007669"/>
    <property type="project" value="InterPro"/>
</dbReference>
<evidence type="ECO:0000259" key="6">
    <source>
        <dbReference type="PROSITE" id="PS51686"/>
    </source>
</evidence>
<dbReference type="InterPro" id="IPR023267">
    <property type="entry name" value="RCMT"/>
</dbReference>
<evidence type="ECO:0000313" key="8">
    <source>
        <dbReference type="Proteomes" id="UP000184221"/>
    </source>
</evidence>
<dbReference type="InterPro" id="IPR001678">
    <property type="entry name" value="MeTrfase_RsmB-F_NOP2_dom"/>
</dbReference>
<feature type="active site" description="Nucleophile" evidence="5">
    <location>
        <position position="337"/>
    </location>
</feature>
<dbReference type="PROSITE" id="PS51686">
    <property type="entry name" value="SAM_MT_RSMB_NOP"/>
    <property type="match status" value="1"/>
</dbReference>
<dbReference type="PRINTS" id="PR02008">
    <property type="entry name" value="RCMTFAMILY"/>
</dbReference>
<dbReference type="OrthoDB" id="9810297at2"/>
<evidence type="ECO:0000256" key="3">
    <source>
        <dbReference type="ARBA" id="ARBA00022691"/>
    </source>
</evidence>
<dbReference type="SUPFAM" id="SSF53335">
    <property type="entry name" value="S-adenosyl-L-methionine-dependent methyltransferases"/>
    <property type="match status" value="1"/>
</dbReference>
<gene>
    <name evidence="7" type="ORF">SAMN05443551_1449</name>
</gene>
<evidence type="ECO:0000256" key="1">
    <source>
        <dbReference type="ARBA" id="ARBA00022603"/>
    </source>
</evidence>
<dbReference type="RefSeq" id="WP_072776851.1">
    <property type="nucleotide sequence ID" value="NZ_FQXC01000002.1"/>
</dbReference>
<dbReference type="GO" id="GO:0008173">
    <property type="term" value="F:RNA methyltransferase activity"/>
    <property type="evidence" value="ECO:0007669"/>
    <property type="project" value="InterPro"/>
</dbReference>
<evidence type="ECO:0000313" key="7">
    <source>
        <dbReference type="EMBL" id="SHH16126.1"/>
    </source>
</evidence>
<dbReference type="Gene3D" id="3.40.50.150">
    <property type="entry name" value="Vaccinia Virus protein VP39"/>
    <property type="match status" value="1"/>
</dbReference>
<keyword evidence="2 5" id="KW-0808">Transferase</keyword>
<dbReference type="Pfam" id="PF01189">
    <property type="entry name" value="Methyltr_RsmB-F"/>
    <property type="match status" value="1"/>
</dbReference>
<evidence type="ECO:0000256" key="2">
    <source>
        <dbReference type="ARBA" id="ARBA00022679"/>
    </source>
</evidence>
<evidence type="ECO:0000256" key="4">
    <source>
        <dbReference type="ARBA" id="ARBA00022884"/>
    </source>
</evidence>